<dbReference type="InterPro" id="IPR001155">
    <property type="entry name" value="OxRdtase_FMN_N"/>
</dbReference>
<dbReference type="Proteomes" id="UP000007431">
    <property type="component" value="Unassembled WGS sequence"/>
</dbReference>
<dbReference type="InterPro" id="IPR013785">
    <property type="entry name" value="Aldolase_TIM"/>
</dbReference>
<dbReference type="FunCoup" id="D8QDC6">
    <property type="interactions" value="248"/>
</dbReference>
<dbReference type="OrthoDB" id="276546at2759"/>
<dbReference type="InParanoid" id="D8QDC6"/>
<dbReference type="FunFam" id="3.20.20.70:FF:000138">
    <property type="entry name" value="NADPH dehydrogenase 1"/>
    <property type="match status" value="1"/>
</dbReference>
<dbReference type="RefSeq" id="XP_003028871.1">
    <property type="nucleotide sequence ID" value="XM_003028825.1"/>
</dbReference>
<keyword evidence="4" id="KW-1185">Reference proteome</keyword>
<accession>D8QDC6</accession>
<dbReference type="EMBL" id="GL377310">
    <property type="protein sequence ID" value="EFI93968.1"/>
    <property type="molecule type" value="Genomic_DNA"/>
</dbReference>
<gene>
    <name evidence="3" type="ORF">SCHCODRAFT_59710</name>
</gene>
<dbReference type="PANTHER" id="PTHR22893:SF91">
    <property type="entry name" value="NADPH DEHYDROGENASE 2-RELATED"/>
    <property type="match status" value="1"/>
</dbReference>
<dbReference type="CDD" id="cd02933">
    <property type="entry name" value="OYE_like_FMN"/>
    <property type="match status" value="1"/>
</dbReference>
<dbReference type="AlphaFoldDB" id="D8QDC6"/>
<evidence type="ECO:0000313" key="3">
    <source>
        <dbReference type="EMBL" id="EFI93968.1"/>
    </source>
</evidence>
<dbReference type="OMA" id="WHVGRFS"/>
<dbReference type="GeneID" id="9590206"/>
<feature type="region of interest" description="Disordered" evidence="1">
    <location>
        <begin position="360"/>
        <end position="380"/>
    </location>
</feature>
<evidence type="ECO:0000256" key="1">
    <source>
        <dbReference type="SAM" id="MobiDB-lite"/>
    </source>
</evidence>
<dbReference type="Gene3D" id="3.20.20.70">
    <property type="entry name" value="Aldolase class I"/>
    <property type="match status" value="1"/>
</dbReference>
<dbReference type="SUPFAM" id="SSF51395">
    <property type="entry name" value="FMN-linked oxidoreductases"/>
    <property type="match status" value="1"/>
</dbReference>
<dbReference type="KEGG" id="scm:SCHCO_02588311"/>
<dbReference type="PANTHER" id="PTHR22893">
    <property type="entry name" value="NADH OXIDOREDUCTASE-RELATED"/>
    <property type="match status" value="1"/>
</dbReference>
<dbReference type="STRING" id="578458.D8QDC6"/>
<reference evidence="3 4" key="1">
    <citation type="journal article" date="2010" name="Nat. Biotechnol.">
        <title>Genome sequence of the model mushroom Schizophyllum commune.</title>
        <authorList>
            <person name="Ohm R.A."/>
            <person name="de Jong J.F."/>
            <person name="Lugones L.G."/>
            <person name="Aerts A."/>
            <person name="Kothe E."/>
            <person name="Stajich J.E."/>
            <person name="de Vries R.P."/>
            <person name="Record E."/>
            <person name="Levasseur A."/>
            <person name="Baker S.E."/>
            <person name="Bartholomew K.A."/>
            <person name="Coutinho P.M."/>
            <person name="Erdmann S."/>
            <person name="Fowler T.J."/>
            <person name="Gathman A.C."/>
            <person name="Lombard V."/>
            <person name="Henrissat B."/>
            <person name="Knabe N."/>
            <person name="Kuees U."/>
            <person name="Lilly W.W."/>
            <person name="Lindquist E."/>
            <person name="Lucas S."/>
            <person name="Magnuson J.K."/>
            <person name="Piumi F."/>
            <person name="Raudaskoski M."/>
            <person name="Salamov A."/>
            <person name="Schmutz J."/>
            <person name="Schwarze F.W.M.R."/>
            <person name="vanKuyk P.A."/>
            <person name="Horton J.S."/>
            <person name="Grigoriev I.V."/>
            <person name="Woesten H.A.B."/>
        </authorList>
    </citation>
    <scope>NUCLEOTIDE SEQUENCE [LARGE SCALE GENOMIC DNA]</scope>
    <source>
        <strain evidence="4">H4-8 / FGSC 9210</strain>
    </source>
</reference>
<dbReference type="HOGENOM" id="CLU_012153_0_0_1"/>
<protein>
    <recommendedName>
        <fullName evidence="2">NADH:flavin oxidoreductase/NADH oxidase N-terminal domain-containing protein</fullName>
    </recommendedName>
</protein>
<dbReference type="Pfam" id="PF00724">
    <property type="entry name" value="Oxidored_FMN"/>
    <property type="match status" value="1"/>
</dbReference>
<dbReference type="VEuPathDB" id="FungiDB:SCHCODRAFT_02588311"/>
<sequence length="393" mass="43980">MPASQTLFKPVKVGPLQLQHRIVLAPMTRFRASAAHVPLPNVKEYYAQRASTPGTLLVTEGTFIAQQAGGYPHVPGIWNDEQIAAWKEVTDAVHAKGSFIFSQLWALGRGAALAQLQSEDPSFKLVAPSAIPLTGTEDIPHALTVPEIKEYIKFYGDAARKAVHQAGFDGVEIHSATGYLVDQFLQDNTNQRTDEYGGSIENRARFALELLDEVVAAVGADRVAFRISPWSTFQEMRMKDPIPQFSYLAEQIKKRYPKFAYLSVVEPRVVATDTRPDEEIAPEEQNDFLRKVWAPLPYVSAGAYTRDLALKSAEEKGELVAVGRYFISNPDLVRKWKEDLPLTPYDRDTFYLQGDASPKGYTDYPFAEGSRSSSPKQRWHKRLSSAFRRLSGQ</sequence>
<evidence type="ECO:0000313" key="4">
    <source>
        <dbReference type="Proteomes" id="UP000007431"/>
    </source>
</evidence>
<evidence type="ECO:0000259" key="2">
    <source>
        <dbReference type="Pfam" id="PF00724"/>
    </source>
</evidence>
<dbReference type="GO" id="GO:0010181">
    <property type="term" value="F:FMN binding"/>
    <property type="evidence" value="ECO:0007669"/>
    <property type="project" value="InterPro"/>
</dbReference>
<name>D8QDC6_SCHCM</name>
<dbReference type="eggNOG" id="KOG0134">
    <property type="taxonomic scope" value="Eukaryota"/>
</dbReference>
<feature type="domain" description="NADH:flavin oxidoreductase/NADH oxidase N-terminal" evidence="2">
    <location>
        <begin position="7"/>
        <end position="342"/>
    </location>
</feature>
<proteinExistence type="predicted"/>
<dbReference type="GO" id="GO:0003959">
    <property type="term" value="F:NADPH dehydrogenase activity"/>
    <property type="evidence" value="ECO:0007669"/>
    <property type="project" value="TreeGrafter"/>
</dbReference>
<organism evidence="4">
    <name type="scientific">Schizophyllum commune (strain H4-8 / FGSC 9210)</name>
    <name type="common">Split gill fungus</name>
    <dbReference type="NCBI Taxonomy" id="578458"/>
    <lineage>
        <taxon>Eukaryota</taxon>
        <taxon>Fungi</taxon>
        <taxon>Dikarya</taxon>
        <taxon>Basidiomycota</taxon>
        <taxon>Agaricomycotina</taxon>
        <taxon>Agaricomycetes</taxon>
        <taxon>Agaricomycetidae</taxon>
        <taxon>Agaricales</taxon>
        <taxon>Schizophyllaceae</taxon>
        <taxon>Schizophyllum</taxon>
    </lineage>
</organism>
<dbReference type="InterPro" id="IPR045247">
    <property type="entry name" value="Oye-like"/>
</dbReference>